<organism evidence="2 3">
    <name type="scientific">Arachis hypogaea</name>
    <name type="common">Peanut</name>
    <dbReference type="NCBI Taxonomy" id="3818"/>
    <lineage>
        <taxon>Eukaryota</taxon>
        <taxon>Viridiplantae</taxon>
        <taxon>Streptophyta</taxon>
        <taxon>Embryophyta</taxon>
        <taxon>Tracheophyta</taxon>
        <taxon>Spermatophyta</taxon>
        <taxon>Magnoliopsida</taxon>
        <taxon>eudicotyledons</taxon>
        <taxon>Gunneridae</taxon>
        <taxon>Pentapetalae</taxon>
        <taxon>rosids</taxon>
        <taxon>fabids</taxon>
        <taxon>Fabales</taxon>
        <taxon>Fabaceae</taxon>
        <taxon>Papilionoideae</taxon>
        <taxon>50 kb inversion clade</taxon>
        <taxon>dalbergioids sensu lato</taxon>
        <taxon>Dalbergieae</taxon>
        <taxon>Pterocarpus clade</taxon>
        <taxon>Arachis</taxon>
    </lineage>
</organism>
<keyword evidence="3" id="KW-1185">Reference proteome</keyword>
<evidence type="ECO:0000313" key="3">
    <source>
        <dbReference type="Proteomes" id="UP000289738"/>
    </source>
</evidence>
<dbReference type="Proteomes" id="UP000289738">
    <property type="component" value="Chromosome A01"/>
</dbReference>
<dbReference type="AlphaFoldDB" id="A0A445ETG8"/>
<accession>A0A445ETG8</accession>
<comment type="caution">
    <text evidence="2">The sequence shown here is derived from an EMBL/GenBank/DDBJ whole genome shotgun (WGS) entry which is preliminary data.</text>
</comment>
<protein>
    <submittedName>
        <fullName evidence="2">Uncharacterized protein</fullName>
    </submittedName>
</protein>
<keyword evidence="1" id="KW-0812">Transmembrane</keyword>
<name>A0A445ETG8_ARAHY</name>
<gene>
    <name evidence="2" type="ORF">Ahy_A01g003660</name>
</gene>
<keyword evidence="1" id="KW-0472">Membrane</keyword>
<feature type="transmembrane region" description="Helical" evidence="1">
    <location>
        <begin position="90"/>
        <end position="119"/>
    </location>
</feature>
<evidence type="ECO:0000313" key="2">
    <source>
        <dbReference type="EMBL" id="RYR78804.1"/>
    </source>
</evidence>
<sequence>MPEGPISLILSELILNPSSSPDPPCSTLLFSILLHSTLRCSKIPLPHILPLLRIVNIKLPPSSARHILAPSPSYSAHSKTTEGDGNDAGYYALCMLEISALLAFGTALYSCIALCGAWLGSRSNLIGSIQVLPQHHHHRHYLCFLLNLNLPISNLKPQ</sequence>
<keyword evidence="1" id="KW-1133">Transmembrane helix</keyword>
<proteinExistence type="predicted"/>
<reference evidence="2 3" key="1">
    <citation type="submission" date="2019-01" db="EMBL/GenBank/DDBJ databases">
        <title>Sequencing of cultivated peanut Arachis hypogaea provides insights into genome evolution and oil improvement.</title>
        <authorList>
            <person name="Chen X."/>
        </authorList>
    </citation>
    <scope>NUCLEOTIDE SEQUENCE [LARGE SCALE GENOMIC DNA]</scope>
    <source>
        <strain evidence="3">cv. Fuhuasheng</strain>
        <tissue evidence="2">Leaves</tissue>
    </source>
</reference>
<evidence type="ECO:0000256" key="1">
    <source>
        <dbReference type="SAM" id="Phobius"/>
    </source>
</evidence>
<dbReference type="EMBL" id="SDMP01000001">
    <property type="protein sequence ID" value="RYR78804.1"/>
    <property type="molecule type" value="Genomic_DNA"/>
</dbReference>